<dbReference type="Gene3D" id="1.20.120.810">
    <property type="entry name" value="Vinculin, Vh2 four-helix bundle"/>
    <property type="match status" value="1"/>
</dbReference>
<evidence type="ECO:0000256" key="2">
    <source>
        <dbReference type="ARBA" id="ARBA00008376"/>
    </source>
</evidence>
<dbReference type="OrthoDB" id="29742at2759"/>
<keyword evidence="7" id="KW-1185">Reference proteome</keyword>
<dbReference type="VEuPathDB" id="AmoebaDB:ACA1_232820"/>
<comment type="similarity">
    <text evidence="2">Belongs to the vinculin/alpha-catenin family.</text>
</comment>
<dbReference type="Proteomes" id="UP000011083">
    <property type="component" value="Unassembled WGS sequence"/>
</dbReference>
<dbReference type="InterPro" id="IPR006077">
    <property type="entry name" value="Vinculin/catenin"/>
</dbReference>
<evidence type="ECO:0000256" key="3">
    <source>
        <dbReference type="ARBA" id="ARBA00022490"/>
    </source>
</evidence>
<keyword evidence="5" id="KW-0812">Transmembrane</keyword>
<dbReference type="STRING" id="1257118.L8H0Z3"/>
<accession>L8H0Z3</accession>
<dbReference type="InterPro" id="IPR036723">
    <property type="entry name" value="Alpha-catenin/vinculin-like_sf"/>
</dbReference>
<name>L8H0Z3_ACACF</name>
<evidence type="ECO:0000313" key="7">
    <source>
        <dbReference type="Proteomes" id="UP000011083"/>
    </source>
</evidence>
<keyword evidence="5" id="KW-0472">Membrane</keyword>
<comment type="subcellular location">
    <subcellularLocation>
        <location evidence="1">Cytoplasm</location>
    </subcellularLocation>
</comment>
<organism evidence="6 7">
    <name type="scientific">Acanthamoeba castellanii (strain ATCC 30010 / Neff)</name>
    <dbReference type="NCBI Taxonomy" id="1257118"/>
    <lineage>
        <taxon>Eukaryota</taxon>
        <taxon>Amoebozoa</taxon>
        <taxon>Discosea</taxon>
        <taxon>Longamoebia</taxon>
        <taxon>Centramoebida</taxon>
        <taxon>Acanthamoebidae</taxon>
        <taxon>Acanthamoeba</taxon>
    </lineage>
</organism>
<evidence type="ECO:0000256" key="1">
    <source>
        <dbReference type="ARBA" id="ARBA00004496"/>
    </source>
</evidence>
<dbReference type="OMA" id="TVQLKII"/>
<gene>
    <name evidence="6" type="ORF">ACA1_232820</name>
</gene>
<evidence type="ECO:0000313" key="6">
    <source>
        <dbReference type="EMBL" id="ELR18925.1"/>
    </source>
</evidence>
<protein>
    <recommendedName>
        <fullName evidence="8">Vinculin</fullName>
    </recommendedName>
</protein>
<keyword evidence="4" id="KW-0009">Actin-binding</keyword>
<sequence>MAEQDTGMDQVLEAVADAVAQLVMFSVEAEENNSILPDIVPGAQAVQGAVNALVDIASQMAQRYGSEPKIQQKMLEAATTIRGATQQIVNDATTLSRDQMSQQAKKSLLRSAKEVLQGTVSELHLADKYDVIKLVKAATLCKDDVQRSYGVTTADQIMDVARTLSANVVATVKLVNQRIAILVDPIFRRRLDTANEIAKNSIQSLVRAMGDVVKRPADATARAEQRRISREFEEAMDEIIEVARLSCKSMFEGLDLDFGLDPPARPTLLELRACHERIVREVGNLDAAANARTPEAAAHALHMINAAIMNEVRLATEIADSCAEDVHKINILEACDRVEKMPSELTPAAKDTLRRAADPSAKARLETFEQQTIDASAAVVAAVALSSSAKDNLITIGREMDLHLTQLDDGVDEKNKAKAAKAAKNVADDISNATMIATAIADAAEDPRTASAVRAEVDNINALAPGLISATKAAIAEPNNALAAAALHKETGAMREAKDRLIDAATLSPEELLAKRARELADELRKLEEAIRAGNLPEVAARLKAAKAKIADQLALARALAAACTDPVRRKELEAAIAELERLEGQLLPVSKAALSGDKAALAELERLLTELGRVEQRLQDAAKPTPDEHLRQLNADVAENLALLADALARGDIAAARRATDAIRRALDKEIDLLRQLEEQETDPHRRRQLAEVRERLERLRPEFDAAANHALEHPDDPAARAALERVLRELEAAGRNMDRIFPSEDERMAQLADRIKRDLDQLHAAAQKGDSPATATAVKTAVSDVGQQLALASVLADKATDPLQKRKIQEEMGNVKALTPQLVQATKGYLASPNDPKSLEALRNAINDINAAVQALSAASTMPPEQQLVEQAAAISSALADLQQHAGQGDREATAVDNRLISNAVPRQVDLLQQFVESQGDNPYQKALVEKEGAALKRLVPELLTVSTRVAGNPNDQAAKKQLAELVESAKSLNNALLSATTSPDDQILTTTSTVGQELQRLGKAVEERDMPATDASLKALKDAIAQEALVVRQLADKETDPQRKKDLLDAINSLEGLLSQLGLVAKAAATGDQRAKAQFDQMVRDMEAANNRIAELTTKPTKQLIAENANQLHRNLDQLADSLNKGDKEAAKALLGATQKGLLKQQNLVKAQANRTTDPRQRKDLLAALHDLDRVLNDLPLSVRSAINNPADNPKALNDIRSAHGAVDKSVNAVKANEEFELLTVFNRITHNVNAVPHSVQTNNVPARNEQVKGIKAGIDEEKALVDQLRQRGDAKLDEGKVRGALADVDSSFKEFLQQVQVASAAPTSASELKKLADAGEKLKQHHVKLFHGILGDPAKLADAVIDTNYALDDSLDRLQAAVRRGNRQDATDALHDAVDNLEKQAVLMSLLADQTTDPKQKQALKALAQKFTDAKARLTADTHQALAHPNDKAAQDKFHKTVQDTKALNAEAVVQSHADLERDIRNGQKAIADKMQAIMNALNAGDKETAERLLQELEKDLKKQAILCKVMAGRTTDPRKKKQFLDAAANLQSMLNQLGGPFRDLLMKKGGEKDAAEFMNKLFNDVFKVNQKIEDGLAEEKEEEEEPKDEIMQAARHVEKVVNMKEINADTAEGRIYLAARKIAEEMALMSQAAARGANSEVIVISRRIHALVGQVGTNSKAVADACKDPILRDQARIYIFFFSFFFFVASRLFALVMSITHAINNISVQLKIITAVKAAGGTTDNSVKAQLVKCAKGLASNVVNVCNAVEIASIRV</sequence>
<dbReference type="Gene3D" id="1.20.120.230">
    <property type="entry name" value="Alpha-catenin/vinculin-like"/>
    <property type="match status" value="2"/>
</dbReference>
<dbReference type="GeneID" id="14919897"/>
<keyword evidence="5" id="KW-1133">Transmembrane helix</keyword>
<evidence type="ECO:0008006" key="8">
    <source>
        <dbReference type="Google" id="ProtNLM"/>
    </source>
</evidence>
<dbReference type="PANTHER" id="PTHR46180">
    <property type="entry name" value="VINCULIN"/>
    <property type="match status" value="1"/>
</dbReference>
<dbReference type="EMBL" id="KB007939">
    <property type="protein sequence ID" value="ELR18925.1"/>
    <property type="molecule type" value="Genomic_DNA"/>
</dbReference>
<dbReference type="GO" id="GO:0051015">
    <property type="term" value="F:actin filament binding"/>
    <property type="evidence" value="ECO:0007669"/>
    <property type="project" value="InterPro"/>
</dbReference>
<dbReference type="SUPFAM" id="SSF47220">
    <property type="entry name" value="alpha-catenin/vinculin-like"/>
    <property type="match status" value="4"/>
</dbReference>
<dbReference type="GO" id="GO:0007155">
    <property type="term" value="P:cell adhesion"/>
    <property type="evidence" value="ECO:0007669"/>
    <property type="project" value="InterPro"/>
</dbReference>
<feature type="transmembrane region" description="Helical" evidence="5">
    <location>
        <begin position="1682"/>
        <end position="1708"/>
    </location>
</feature>
<dbReference type="InterPro" id="IPR017997">
    <property type="entry name" value="Vinculin"/>
</dbReference>
<evidence type="ECO:0000256" key="4">
    <source>
        <dbReference type="ARBA" id="ARBA00023203"/>
    </source>
</evidence>
<dbReference type="RefSeq" id="XP_004340989.1">
    <property type="nucleotide sequence ID" value="XM_004340941.1"/>
</dbReference>
<proteinExistence type="inferred from homology"/>
<dbReference type="GO" id="GO:0005737">
    <property type="term" value="C:cytoplasm"/>
    <property type="evidence" value="ECO:0007669"/>
    <property type="project" value="UniProtKB-SubCell"/>
</dbReference>
<dbReference type="Pfam" id="PF01044">
    <property type="entry name" value="Vinculin"/>
    <property type="match status" value="1"/>
</dbReference>
<evidence type="ECO:0000256" key="5">
    <source>
        <dbReference type="SAM" id="Phobius"/>
    </source>
</evidence>
<dbReference type="KEGG" id="acan:ACA1_232820"/>
<reference evidence="6 7" key="1">
    <citation type="journal article" date="2013" name="Genome Biol.">
        <title>Genome of Acanthamoeba castellanii highlights extensive lateral gene transfer and early evolution of tyrosine kinase signaling.</title>
        <authorList>
            <person name="Clarke M."/>
            <person name="Lohan A.J."/>
            <person name="Liu B."/>
            <person name="Lagkouvardos I."/>
            <person name="Roy S."/>
            <person name="Zafar N."/>
            <person name="Bertelli C."/>
            <person name="Schilde C."/>
            <person name="Kianianmomeni A."/>
            <person name="Burglin T.R."/>
            <person name="Frech C."/>
            <person name="Turcotte B."/>
            <person name="Kopec K.O."/>
            <person name="Synnott J.M."/>
            <person name="Choo C."/>
            <person name="Paponov I."/>
            <person name="Finkler A."/>
            <person name="Soon Heng Tan C."/>
            <person name="Hutchins A.P."/>
            <person name="Weinmeier T."/>
            <person name="Rattei T."/>
            <person name="Chu J.S."/>
            <person name="Gimenez G."/>
            <person name="Irimia M."/>
            <person name="Rigden D.J."/>
            <person name="Fitzpatrick D.A."/>
            <person name="Lorenzo-Morales J."/>
            <person name="Bateman A."/>
            <person name="Chiu C.H."/>
            <person name="Tang P."/>
            <person name="Hegemann P."/>
            <person name="Fromm H."/>
            <person name="Raoult D."/>
            <person name="Greub G."/>
            <person name="Miranda-Saavedra D."/>
            <person name="Chen N."/>
            <person name="Nash P."/>
            <person name="Ginger M.L."/>
            <person name="Horn M."/>
            <person name="Schaap P."/>
            <person name="Caler L."/>
            <person name="Loftus B."/>
        </authorList>
    </citation>
    <scope>NUCLEOTIDE SEQUENCE [LARGE SCALE GENOMIC DNA]</scope>
    <source>
        <strain evidence="6 7">Neff</strain>
    </source>
</reference>
<keyword evidence="3" id="KW-0963">Cytoplasm</keyword>